<gene>
    <name evidence="1" type="ORF">Theba_2073</name>
</gene>
<dbReference type="EMBL" id="CP003532">
    <property type="protein sequence ID" value="AFK07710.1"/>
    <property type="molecule type" value="Genomic_DNA"/>
</dbReference>
<dbReference type="AlphaFoldDB" id="I2F707"/>
<evidence type="ECO:0000313" key="2">
    <source>
        <dbReference type="Proteomes" id="UP000002881"/>
    </source>
</evidence>
<evidence type="ECO:0000313" key="1">
    <source>
        <dbReference type="EMBL" id="AFK07710.1"/>
    </source>
</evidence>
<protein>
    <submittedName>
        <fullName evidence="1">Uncharacterized protein</fullName>
    </submittedName>
</protein>
<dbReference type="HOGENOM" id="CLU_2666864_0_0_0"/>
<organism evidence="1 2">
    <name type="scientific">Mesotoga prima MesG1.Ag.4.2</name>
    <dbReference type="NCBI Taxonomy" id="660470"/>
    <lineage>
        <taxon>Bacteria</taxon>
        <taxon>Thermotogati</taxon>
        <taxon>Thermotogota</taxon>
        <taxon>Thermotogae</taxon>
        <taxon>Kosmotogales</taxon>
        <taxon>Kosmotogaceae</taxon>
        <taxon>Mesotoga</taxon>
    </lineage>
</organism>
<dbReference type="KEGG" id="mpg:Theba_2073"/>
<dbReference type="GeneID" id="87107816"/>
<proteinExistence type="predicted"/>
<dbReference type="RefSeq" id="WP_014731487.1">
    <property type="nucleotide sequence ID" value="NC_017934.1"/>
</dbReference>
<reference evidence="1 2" key="1">
    <citation type="journal article" date="2012" name="Genome Biol. Evol.">
        <title>Genome Sequence of the Mesophilic Thermotogales Bacterium Mesotoga prima MesG1.Ag.4.2 Reveals the Largest Thermotogales Genome To Date.</title>
        <authorList>
            <person name="Zhaxybayeva O."/>
            <person name="Swithers K.S."/>
            <person name="Foght J."/>
            <person name="Green A.G."/>
            <person name="Bruce D."/>
            <person name="Detter C."/>
            <person name="Han S."/>
            <person name="Teshima H."/>
            <person name="Han J."/>
            <person name="Woyke T."/>
            <person name="Pitluck S."/>
            <person name="Nolan M."/>
            <person name="Ivanova N."/>
            <person name="Pati A."/>
            <person name="Land M.L."/>
            <person name="Dlutek M."/>
            <person name="Doolittle W.F."/>
            <person name="Noll K.M."/>
            <person name="Nesbo C.L."/>
        </authorList>
    </citation>
    <scope>NUCLEOTIDE SEQUENCE [LARGE SCALE GENOMIC DNA]</scope>
    <source>
        <strain evidence="2">mesG1.Ag.4.2</strain>
    </source>
</reference>
<sequence>MEIKGYVEIDGVTYKLISRQKSAHKKLRIRSKGQTGVHLLEEENFLKKNCDYLKSLLNDSEVAIPVGKNGGGQDE</sequence>
<accession>I2F707</accession>
<name>I2F707_9BACT</name>
<dbReference type="STRING" id="660470.Theba_2073"/>
<dbReference type="Proteomes" id="UP000002881">
    <property type="component" value="Chromosome"/>
</dbReference>
<keyword evidence="2" id="KW-1185">Reference proteome</keyword>